<feature type="non-terminal residue" evidence="2">
    <location>
        <position position="1"/>
    </location>
</feature>
<evidence type="ECO:0000313" key="3">
    <source>
        <dbReference type="Proteomes" id="UP000682733"/>
    </source>
</evidence>
<comment type="caution">
    <text evidence="2">The sequence shown here is derived from an EMBL/GenBank/DDBJ whole genome shotgun (WGS) entry which is preliminary data.</text>
</comment>
<dbReference type="AlphaFoldDB" id="A0A8S2YG55"/>
<reference evidence="2" key="1">
    <citation type="submission" date="2021-02" db="EMBL/GenBank/DDBJ databases">
        <authorList>
            <person name="Nowell W R."/>
        </authorList>
    </citation>
    <scope>NUCLEOTIDE SEQUENCE</scope>
</reference>
<sequence length="48" mass="5792">VGLFLWFQWDTLLLEAGFLTCIVAPLRIIYLLKRKQLIENNHNDFYHD</sequence>
<gene>
    <name evidence="2" type="ORF">TMI583_LOCUS49707</name>
</gene>
<name>A0A8S2YG55_9BILA</name>
<dbReference type="EMBL" id="CAJOBA010110927">
    <property type="protein sequence ID" value="CAF4553127.1"/>
    <property type="molecule type" value="Genomic_DNA"/>
</dbReference>
<keyword evidence="1" id="KW-0472">Membrane</keyword>
<organism evidence="2 3">
    <name type="scientific">Didymodactylos carnosus</name>
    <dbReference type="NCBI Taxonomy" id="1234261"/>
    <lineage>
        <taxon>Eukaryota</taxon>
        <taxon>Metazoa</taxon>
        <taxon>Spiralia</taxon>
        <taxon>Gnathifera</taxon>
        <taxon>Rotifera</taxon>
        <taxon>Eurotatoria</taxon>
        <taxon>Bdelloidea</taxon>
        <taxon>Philodinida</taxon>
        <taxon>Philodinidae</taxon>
        <taxon>Didymodactylos</taxon>
    </lineage>
</organism>
<proteinExistence type="predicted"/>
<keyword evidence="1" id="KW-1133">Transmembrane helix</keyword>
<dbReference type="Proteomes" id="UP000682733">
    <property type="component" value="Unassembled WGS sequence"/>
</dbReference>
<accession>A0A8S2YG55</accession>
<evidence type="ECO:0000256" key="1">
    <source>
        <dbReference type="SAM" id="Phobius"/>
    </source>
</evidence>
<keyword evidence="1" id="KW-0812">Transmembrane</keyword>
<evidence type="ECO:0000313" key="2">
    <source>
        <dbReference type="EMBL" id="CAF4553127.1"/>
    </source>
</evidence>
<feature type="transmembrane region" description="Helical" evidence="1">
    <location>
        <begin position="12"/>
        <end position="32"/>
    </location>
</feature>
<protein>
    <submittedName>
        <fullName evidence="2">Uncharacterized protein</fullName>
    </submittedName>
</protein>